<evidence type="ECO:0000313" key="2">
    <source>
        <dbReference type="Proteomes" id="UP001172778"/>
    </source>
</evidence>
<accession>A0ABT7DTB8</accession>
<evidence type="ECO:0000313" key="1">
    <source>
        <dbReference type="EMBL" id="MDK2123331.1"/>
    </source>
</evidence>
<keyword evidence="2" id="KW-1185">Reference proteome</keyword>
<protein>
    <submittedName>
        <fullName evidence="1">SapC family protein</fullName>
    </submittedName>
</protein>
<dbReference type="InterPro" id="IPR010836">
    <property type="entry name" value="SapC"/>
</dbReference>
<reference evidence="1" key="1">
    <citation type="submission" date="2023-03" db="EMBL/GenBank/DDBJ databases">
        <title>Chitinimonas shenzhenensis gen. nov., sp. nov., a novel member of family Burkholderiaceae isolated from activated sludge collected in Shen Zhen, China.</title>
        <authorList>
            <person name="Wang X."/>
        </authorList>
    </citation>
    <scope>NUCLEOTIDE SEQUENCE</scope>
    <source>
        <strain evidence="1">DQS-5</strain>
    </source>
</reference>
<dbReference type="Pfam" id="PF07277">
    <property type="entry name" value="SapC"/>
    <property type="match status" value="1"/>
</dbReference>
<dbReference type="RefSeq" id="WP_284099621.1">
    <property type="nucleotide sequence ID" value="NZ_JARRAF010000004.1"/>
</dbReference>
<sequence length="248" mass="27630">MFYQKLVFINREEHANLKLDPITDYLFAATADSVPVAGVEFSELAREMPVVFAVSPDGSAMPVALMALRDGENLFVTESGAWDGRYVPAFIRRYPFALADNGTGRYALCYDEAHTGFGTEAGEPLFKADGELAERLAGTLDFLENVRVHFDETHEFTKWLVENQLLVPTDAKVTLRSNNQEFRLAGFHVVDSEKFGQLSGEALESAFRKGFIGWVFAHYQSLGNLDALGTRLSMRMEQDVKKAPPAVH</sequence>
<dbReference type="EMBL" id="JARRAF010000004">
    <property type="protein sequence ID" value="MDK2123331.1"/>
    <property type="molecule type" value="Genomic_DNA"/>
</dbReference>
<proteinExistence type="predicted"/>
<comment type="caution">
    <text evidence="1">The sequence shown here is derived from an EMBL/GenBank/DDBJ whole genome shotgun (WGS) entry which is preliminary data.</text>
</comment>
<gene>
    <name evidence="1" type="ORF">PZA18_04615</name>
</gene>
<organism evidence="1 2">
    <name type="scientific">Parachitinimonas caeni</name>
    <dbReference type="NCBI Taxonomy" id="3031301"/>
    <lineage>
        <taxon>Bacteria</taxon>
        <taxon>Pseudomonadati</taxon>
        <taxon>Pseudomonadota</taxon>
        <taxon>Betaproteobacteria</taxon>
        <taxon>Neisseriales</taxon>
        <taxon>Chitinibacteraceae</taxon>
        <taxon>Parachitinimonas</taxon>
    </lineage>
</organism>
<dbReference type="Proteomes" id="UP001172778">
    <property type="component" value="Unassembled WGS sequence"/>
</dbReference>
<name>A0ABT7DTB8_9NEIS</name>